<dbReference type="CDD" id="cd05288">
    <property type="entry name" value="PGDH"/>
    <property type="match status" value="1"/>
</dbReference>
<dbReference type="InterPro" id="IPR036291">
    <property type="entry name" value="NAD(P)-bd_dom_sf"/>
</dbReference>
<keyword evidence="4" id="KW-1185">Reference proteome</keyword>
<organism evidence="3 4">
    <name type="scientific">Somion occarium</name>
    <dbReference type="NCBI Taxonomy" id="3059160"/>
    <lineage>
        <taxon>Eukaryota</taxon>
        <taxon>Fungi</taxon>
        <taxon>Dikarya</taxon>
        <taxon>Basidiomycota</taxon>
        <taxon>Agaricomycotina</taxon>
        <taxon>Agaricomycetes</taxon>
        <taxon>Polyporales</taxon>
        <taxon>Cerrenaceae</taxon>
        <taxon>Somion</taxon>
    </lineage>
</organism>
<evidence type="ECO:0000256" key="1">
    <source>
        <dbReference type="ARBA" id="ARBA00023002"/>
    </source>
</evidence>
<protein>
    <recommendedName>
        <fullName evidence="2">Enoyl reductase (ER) domain-containing protein</fullName>
    </recommendedName>
</protein>
<evidence type="ECO:0000259" key="2">
    <source>
        <dbReference type="SMART" id="SM00829"/>
    </source>
</evidence>
<dbReference type="Proteomes" id="UP001497453">
    <property type="component" value="Chromosome 6"/>
</dbReference>
<sequence length="342" mass="38114">MAPVKNGRVVFNEIPTGFPDPKRTVIYDEPQVIDPDTVPLNGEYIIKTLVLSIDPYMRGRMRDPDIESYAPPLILGKPLDNYGVGRVLRSENPSVKPGDHIYGLLPFQHYTILKDLEGLRILENKEKLPWSAYVGVAGMPGQTAYCAWKEYAHAKPGETIFITAGGGPVGSTVIQIAKRDGLKVIGSAGSAEKIEFMKKIGADVTFNYKTTKPAEVLAKEGPIDIYWDNVGGESLEAALEYANPSARFLMCGAITQYNTEPYFVKNLIHIFAKELKLYGFLVFTLLSKYADEFYREWPKRVASGEIKYKEDPKFGLQYTGQAIYEVQKGLNKGKSVIIVSQE</sequence>
<feature type="domain" description="Enoyl reductase (ER)" evidence="2">
    <location>
        <begin position="59"/>
        <end position="337"/>
    </location>
</feature>
<dbReference type="InterPro" id="IPR013149">
    <property type="entry name" value="ADH-like_C"/>
</dbReference>
<dbReference type="Gene3D" id="3.40.50.720">
    <property type="entry name" value="NAD(P)-binding Rossmann-like Domain"/>
    <property type="match status" value="1"/>
</dbReference>
<dbReference type="SMART" id="SM00829">
    <property type="entry name" value="PKS_ER"/>
    <property type="match status" value="1"/>
</dbReference>
<accession>A0ABP1DX18</accession>
<dbReference type="InterPro" id="IPR041694">
    <property type="entry name" value="ADH_N_2"/>
</dbReference>
<name>A0ABP1DX18_9APHY</name>
<dbReference type="PANTHER" id="PTHR43205:SF7">
    <property type="entry name" value="PROSTAGLANDIN REDUCTASE 1"/>
    <property type="match status" value="1"/>
</dbReference>
<proteinExistence type="predicted"/>
<keyword evidence="1" id="KW-0560">Oxidoreductase</keyword>
<evidence type="ECO:0000313" key="4">
    <source>
        <dbReference type="Proteomes" id="UP001497453"/>
    </source>
</evidence>
<dbReference type="InterPro" id="IPR011032">
    <property type="entry name" value="GroES-like_sf"/>
</dbReference>
<dbReference type="EMBL" id="OZ037949">
    <property type="protein sequence ID" value="CAL1711174.1"/>
    <property type="molecule type" value="Genomic_DNA"/>
</dbReference>
<dbReference type="SUPFAM" id="SSF51735">
    <property type="entry name" value="NAD(P)-binding Rossmann-fold domains"/>
    <property type="match status" value="1"/>
</dbReference>
<evidence type="ECO:0000313" key="3">
    <source>
        <dbReference type="EMBL" id="CAL1711174.1"/>
    </source>
</evidence>
<dbReference type="InterPro" id="IPR020843">
    <property type="entry name" value="ER"/>
</dbReference>
<dbReference type="InterPro" id="IPR045010">
    <property type="entry name" value="MDR_fam"/>
</dbReference>
<gene>
    <name evidence="3" type="ORF">GFSPODELE1_LOCUS8218</name>
</gene>
<dbReference type="Pfam" id="PF16884">
    <property type="entry name" value="ADH_N_2"/>
    <property type="match status" value="1"/>
</dbReference>
<dbReference type="Pfam" id="PF00107">
    <property type="entry name" value="ADH_zinc_N"/>
    <property type="match status" value="1"/>
</dbReference>
<dbReference type="SUPFAM" id="SSF50129">
    <property type="entry name" value="GroES-like"/>
    <property type="match status" value="1"/>
</dbReference>
<reference evidence="4" key="1">
    <citation type="submission" date="2024-04" db="EMBL/GenBank/DDBJ databases">
        <authorList>
            <person name="Shaw F."/>
            <person name="Minotto A."/>
        </authorList>
    </citation>
    <scope>NUCLEOTIDE SEQUENCE [LARGE SCALE GENOMIC DNA]</scope>
</reference>
<dbReference type="PANTHER" id="PTHR43205">
    <property type="entry name" value="PROSTAGLANDIN REDUCTASE"/>
    <property type="match status" value="1"/>
</dbReference>
<dbReference type="Gene3D" id="3.90.180.10">
    <property type="entry name" value="Medium-chain alcohol dehydrogenases, catalytic domain"/>
    <property type="match status" value="1"/>
</dbReference>